<dbReference type="EMBL" id="PENF01000001">
    <property type="protein sequence ID" value="PJI20615.1"/>
    <property type="molecule type" value="Genomic_DNA"/>
</dbReference>
<dbReference type="Proteomes" id="UP000229102">
    <property type="component" value="Unassembled WGS sequence"/>
</dbReference>
<evidence type="ECO:0000256" key="1">
    <source>
        <dbReference type="ARBA" id="ARBA00001966"/>
    </source>
</evidence>
<dbReference type="GO" id="GO:0051536">
    <property type="term" value="F:iron-sulfur cluster binding"/>
    <property type="evidence" value="ECO:0007669"/>
    <property type="project" value="UniProtKB-KW"/>
</dbReference>
<dbReference type="PANTHER" id="PTHR11228:SF7">
    <property type="entry name" value="PQQA PEPTIDE CYCLASE"/>
    <property type="match status" value="1"/>
</dbReference>
<dbReference type="InterPro" id="IPR013785">
    <property type="entry name" value="Aldolase_TIM"/>
</dbReference>
<keyword evidence="3" id="KW-0479">Metal-binding</keyword>
<keyword evidence="5" id="KW-0411">Iron-sulfur</keyword>
<feature type="domain" description="Radical SAM core" evidence="6">
    <location>
        <begin position="99"/>
        <end position="313"/>
    </location>
</feature>
<evidence type="ECO:0000256" key="4">
    <source>
        <dbReference type="ARBA" id="ARBA00023004"/>
    </source>
</evidence>
<dbReference type="InterPro" id="IPR023885">
    <property type="entry name" value="4Fe4S-binding_SPASM_dom"/>
</dbReference>
<protein>
    <submittedName>
        <fullName evidence="7">Radical SAM/SPASM domain-containing protein</fullName>
    </submittedName>
</protein>
<gene>
    <name evidence="7" type="ORF">CTM53_07195</name>
</gene>
<evidence type="ECO:0000256" key="5">
    <source>
        <dbReference type="ARBA" id="ARBA00023014"/>
    </source>
</evidence>
<evidence type="ECO:0000256" key="3">
    <source>
        <dbReference type="ARBA" id="ARBA00022723"/>
    </source>
</evidence>
<keyword evidence="2" id="KW-0949">S-adenosyl-L-methionine</keyword>
<evidence type="ECO:0000256" key="2">
    <source>
        <dbReference type="ARBA" id="ARBA00022691"/>
    </source>
</evidence>
<evidence type="ECO:0000313" key="8">
    <source>
        <dbReference type="Proteomes" id="UP000229102"/>
    </source>
</evidence>
<dbReference type="InterPro" id="IPR058240">
    <property type="entry name" value="rSAM_sf"/>
</dbReference>
<dbReference type="SUPFAM" id="SSF102114">
    <property type="entry name" value="Radical SAM enzymes"/>
    <property type="match status" value="1"/>
</dbReference>
<evidence type="ECO:0000313" key="7">
    <source>
        <dbReference type="EMBL" id="PJI20615.1"/>
    </source>
</evidence>
<sequence length="446" mass="50877">MGKSGSVNSNDRFYFVGDVSYRKCDEGWLAISIQSANWIVLRSDFQKVILDQLIQGYTVGEAYQLVDTGAKLKEFQNILAAIFERKFASTEGVPQIHYLQGFKMLNCYLTNACNLRCAHCFMKSGQKLRNELSLEDWKRILNEFHQEGGEAVTFTGGEPLMNPNFERIVKFASSQGLSVTVLSNGILWNKEKIQSLSKYIDEVQISIDGVDETTNAVVRGEGHFDKVVNTIVDFANNGVRTSVATTFTFQNLQSNIGKRYCDFVERIKSLCQNPVFFKLSKKVLNGRKTYYTEDENKEYFHRIMEIEKQLDPNSSLSNFIEGHTPNLVERNCGFGGISIGSDGEIYFCNRISEVETYGNVHSSPLKPYMELGYKIHLQTSVEHLFPCKDCDLRYICCGGCRIDECSFQGKLKEHEGSLFQTKCTEESKRLLERKMIDSFLYHITFD</sequence>
<dbReference type="NCBIfam" id="TIGR04085">
    <property type="entry name" value="rSAM_more_4Fe4S"/>
    <property type="match status" value="1"/>
</dbReference>
<evidence type="ECO:0000259" key="6">
    <source>
        <dbReference type="PROSITE" id="PS51918"/>
    </source>
</evidence>
<dbReference type="CDD" id="cd01335">
    <property type="entry name" value="Radical_SAM"/>
    <property type="match status" value="1"/>
</dbReference>
<dbReference type="SFLD" id="SFLDG01386">
    <property type="entry name" value="main_SPASM_domain-containing"/>
    <property type="match status" value="1"/>
</dbReference>
<name>A0AAJ3RU82_PREIN</name>
<comment type="caution">
    <text evidence="7">The sequence shown here is derived from an EMBL/GenBank/DDBJ whole genome shotgun (WGS) entry which is preliminary data.</text>
</comment>
<dbReference type="SFLD" id="SFLDG01067">
    <property type="entry name" value="SPASM/twitch_domain_containing"/>
    <property type="match status" value="1"/>
</dbReference>
<dbReference type="SFLD" id="SFLDS00029">
    <property type="entry name" value="Radical_SAM"/>
    <property type="match status" value="1"/>
</dbReference>
<dbReference type="AlphaFoldDB" id="A0AAJ3RU82"/>
<proteinExistence type="predicted"/>
<dbReference type="InterPro" id="IPR007197">
    <property type="entry name" value="rSAM"/>
</dbReference>
<accession>A0AAJ3RU82</accession>
<dbReference type="GO" id="GO:0046872">
    <property type="term" value="F:metal ion binding"/>
    <property type="evidence" value="ECO:0007669"/>
    <property type="project" value="UniProtKB-KW"/>
</dbReference>
<keyword evidence="4" id="KW-0408">Iron</keyword>
<dbReference type="PANTHER" id="PTHR11228">
    <property type="entry name" value="RADICAL SAM DOMAIN PROTEIN"/>
    <property type="match status" value="1"/>
</dbReference>
<organism evidence="7 8">
    <name type="scientific">Prevotella intermedia</name>
    <dbReference type="NCBI Taxonomy" id="28131"/>
    <lineage>
        <taxon>Bacteria</taxon>
        <taxon>Pseudomonadati</taxon>
        <taxon>Bacteroidota</taxon>
        <taxon>Bacteroidia</taxon>
        <taxon>Bacteroidales</taxon>
        <taxon>Prevotellaceae</taxon>
        <taxon>Prevotella</taxon>
    </lineage>
</organism>
<dbReference type="Pfam" id="PF04055">
    <property type="entry name" value="Radical_SAM"/>
    <property type="match status" value="1"/>
</dbReference>
<dbReference type="InterPro" id="IPR050377">
    <property type="entry name" value="Radical_SAM_PqqE_MftC-like"/>
</dbReference>
<comment type="cofactor">
    <cofactor evidence="1">
        <name>[4Fe-4S] cluster</name>
        <dbReference type="ChEBI" id="CHEBI:49883"/>
    </cofactor>
</comment>
<reference evidence="7 8" key="1">
    <citation type="submission" date="2017-11" db="EMBL/GenBank/DDBJ databases">
        <title>Genome sequencing of Prevotella intermedia KCOM 2698.</title>
        <authorList>
            <person name="Kook J.-K."/>
            <person name="Park S.-N."/>
            <person name="Lim Y.K."/>
        </authorList>
    </citation>
    <scope>NUCLEOTIDE SEQUENCE [LARGE SCALE GENOMIC DNA]</scope>
    <source>
        <strain evidence="7 8">KCOM 2698</strain>
    </source>
</reference>
<dbReference type="PROSITE" id="PS51918">
    <property type="entry name" value="RADICAL_SAM"/>
    <property type="match status" value="1"/>
</dbReference>
<dbReference type="GO" id="GO:0003824">
    <property type="term" value="F:catalytic activity"/>
    <property type="evidence" value="ECO:0007669"/>
    <property type="project" value="InterPro"/>
</dbReference>
<dbReference type="Gene3D" id="3.20.20.70">
    <property type="entry name" value="Aldolase class I"/>
    <property type="match status" value="1"/>
</dbReference>
<dbReference type="RefSeq" id="WP_099983605.1">
    <property type="nucleotide sequence ID" value="NZ_CP024697.1"/>
</dbReference>